<dbReference type="InterPro" id="IPR036890">
    <property type="entry name" value="HATPase_C_sf"/>
</dbReference>
<evidence type="ECO:0000313" key="13">
    <source>
        <dbReference type="Proteomes" id="UP000011721"/>
    </source>
</evidence>
<dbReference type="CDD" id="cd00082">
    <property type="entry name" value="HisKA"/>
    <property type="match status" value="1"/>
</dbReference>
<keyword evidence="3" id="KW-0597">Phosphoprotein</keyword>
<dbReference type="GO" id="GO:0000155">
    <property type="term" value="F:phosphorelay sensor kinase activity"/>
    <property type="evidence" value="ECO:0007669"/>
    <property type="project" value="InterPro"/>
</dbReference>
<dbReference type="InterPro" id="IPR005467">
    <property type="entry name" value="His_kinase_dom"/>
</dbReference>
<dbReference type="Gene3D" id="3.30.565.10">
    <property type="entry name" value="Histidine kinase-like ATPase, C-terminal domain"/>
    <property type="match status" value="1"/>
</dbReference>
<dbReference type="SUPFAM" id="SSF55874">
    <property type="entry name" value="ATPase domain of HSP90 chaperone/DNA topoisomerase II/histidine kinase"/>
    <property type="match status" value="1"/>
</dbReference>
<evidence type="ECO:0000256" key="9">
    <source>
        <dbReference type="SAM" id="Coils"/>
    </source>
</evidence>
<dbReference type="InterPro" id="IPR003661">
    <property type="entry name" value="HisK_dim/P_dom"/>
</dbReference>
<dbReference type="InterPro" id="IPR003594">
    <property type="entry name" value="HATPase_dom"/>
</dbReference>
<dbReference type="PROSITE" id="PS50109">
    <property type="entry name" value="HIS_KIN"/>
    <property type="match status" value="1"/>
</dbReference>
<feature type="transmembrane region" description="Helical" evidence="10">
    <location>
        <begin position="6"/>
        <end position="31"/>
    </location>
</feature>
<accession>M1PH15</accession>
<dbReference type="GO" id="GO:0005524">
    <property type="term" value="F:ATP binding"/>
    <property type="evidence" value="ECO:0007669"/>
    <property type="project" value="UniProtKB-KW"/>
</dbReference>
<dbReference type="PANTHER" id="PTHR43065:SF10">
    <property type="entry name" value="PEROXIDE STRESS-ACTIVATED HISTIDINE KINASE MAK3"/>
    <property type="match status" value="1"/>
</dbReference>
<evidence type="ECO:0000256" key="2">
    <source>
        <dbReference type="ARBA" id="ARBA00012438"/>
    </source>
</evidence>
<keyword evidence="10" id="KW-1133">Transmembrane helix</keyword>
<dbReference type="InterPro" id="IPR004358">
    <property type="entry name" value="Sig_transdc_His_kin-like_C"/>
</dbReference>
<feature type="transmembrane region" description="Helical" evidence="10">
    <location>
        <begin position="172"/>
        <end position="196"/>
    </location>
</feature>
<keyword evidence="10" id="KW-0812">Transmembrane</keyword>
<dbReference type="Gene3D" id="1.10.287.130">
    <property type="match status" value="1"/>
</dbReference>
<dbReference type="SMART" id="SM00388">
    <property type="entry name" value="HisKA"/>
    <property type="match status" value="1"/>
</dbReference>
<evidence type="ECO:0000259" key="11">
    <source>
        <dbReference type="PROSITE" id="PS50109"/>
    </source>
</evidence>
<proteinExistence type="predicted"/>
<reference evidence="13" key="1">
    <citation type="journal article" date="2013" name="Stand. Genomic Sci.">
        <title>Complete genome sequence of Desulfocapsa sulfexigens, a marine deltaproteobacterium specialized in disproportionating inorganic sulfur compounds.</title>
        <authorList>
            <person name="Finster K.W."/>
            <person name="Kjeldsen K.U."/>
            <person name="Kube M."/>
            <person name="Reinhardt R."/>
            <person name="Mussmann M."/>
            <person name="Amann R."/>
            <person name="Schreiber L."/>
        </authorList>
    </citation>
    <scope>NUCLEOTIDE SEQUENCE [LARGE SCALE GENOMIC DNA]</scope>
    <source>
        <strain evidence="13">DSM 10523 / SB164P1</strain>
    </source>
</reference>
<dbReference type="PANTHER" id="PTHR43065">
    <property type="entry name" value="SENSOR HISTIDINE KINASE"/>
    <property type="match status" value="1"/>
</dbReference>
<keyword evidence="4" id="KW-0808">Transferase</keyword>
<gene>
    <name evidence="12" type="ordered locus">UWK_02375</name>
</gene>
<feature type="domain" description="Histidine kinase" evidence="11">
    <location>
        <begin position="283"/>
        <end position="503"/>
    </location>
</feature>
<dbReference type="PRINTS" id="PR00344">
    <property type="entry name" value="BCTRLSENSOR"/>
</dbReference>
<protein>
    <recommendedName>
        <fullName evidence="2">histidine kinase</fullName>
        <ecNumber evidence="2">2.7.13.3</ecNumber>
    </recommendedName>
</protein>
<evidence type="ECO:0000256" key="3">
    <source>
        <dbReference type="ARBA" id="ARBA00022553"/>
    </source>
</evidence>
<dbReference type="InterPro" id="IPR036097">
    <property type="entry name" value="HisK_dim/P_sf"/>
</dbReference>
<evidence type="ECO:0000256" key="6">
    <source>
        <dbReference type="ARBA" id="ARBA00022777"/>
    </source>
</evidence>
<dbReference type="HOGENOM" id="CLU_000445_89_29_7"/>
<organism evidence="12 13">
    <name type="scientific">Desulfocapsa sulfexigens (strain DSM 10523 / SB164P1)</name>
    <dbReference type="NCBI Taxonomy" id="1167006"/>
    <lineage>
        <taxon>Bacteria</taxon>
        <taxon>Pseudomonadati</taxon>
        <taxon>Thermodesulfobacteriota</taxon>
        <taxon>Desulfobulbia</taxon>
        <taxon>Desulfobulbales</taxon>
        <taxon>Desulfocapsaceae</taxon>
        <taxon>Desulfocapsa</taxon>
    </lineage>
</organism>
<keyword evidence="10" id="KW-0472">Membrane</keyword>
<dbReference type="Proteomes" id="UP000011721">
    <property type="component" value="Chromosome"/>
</dbReference>
<keyword evidence="13" id="KW-1185">Reference proteome</keyword>
<evidence type="ECO:0000256" key="1">
    <source>
        <dbReference type="ARBA" id="ARBA00000085"/>
    </source>
</evidence>
<dbReference type="Pfam" id="PF02518">
    <property type="entry name" value="HATPase_c"/>
    <property type="match status" value="1"/>
</dbReference>
<evidence type="ECO:0000256" key="10">
    <source>
        <dbReference type="SAM" id="Phobius"/>
    </source>
</evidence>
<dbReference type="OrthoDB" id="9781147at2"/>
<dbReference type="EC" id="2.7.13.3" evidence="2"/>
<evidence type="ECO:0000256" key="8">
    <source>
        <dbReference type="ARBA" id="ARBA00023012"/>
    </source>
</evidence>
<dbReference type="RefSeq" id="WP_015404603.1">
    <property type="nucleotide sequence ID" value="NC_020304.1"/>
</dbReference>
<keyword evidence="5" id="KW-0547">Nucleotide-binding</keyword>
<dbReference type="EMBL" id="CP003985">
    <property type="protein sequence ID" value="AGF78915.1"/>
    <property type="molecule type" value="Genomic_DNA"/>
</dbReference>
<sequence>MHTLKVQLGLTLSVLLFISMLLFGFVILMLWQRNGITQEIRGSENLLYFAAASIAPGEVSANNPPFTDDIQSFFNDNGILCLQWQNSPDRPMHSHGSCPEDLPLAPLLSAAATSTKTQTGYSGMSWNGFFLSKQYLLIATPLIPDQTNQGAIALIRSLDSVSSSIRETRKIFFAYLIINVLIFTTIGFTRLINLVIKPIERLSRLADSRTDLDATPFLSGERLGEFTQLSLSLNRLVTRIDGDKQELRHSVESLKKANDELQKNRDEMIRAEKLASIGRLSAGLAHEIGNPLGIIQGYIDLLTEQTLSNSDRKAFSKRATQELDRINTLIRNLLDLSRTPVTSSAETIDIHPLLTNLIQTVRVRKTRLPIRYSTDFQATASEVLSDSDGLRQVFLNCILNSIDAIEETVDSADNSISIHTENMVSKNERNCIITTIKDTGAGISKENQEAIFDPFFTTKEVGKGTGLGLAVAHNLIKKSGGTISISSKRGRGTSVIITLPLSLSQKK</sequence>
<keyword evidence="9" id="KW-0175">Coiled coil</keyword>
<dbReference type="Pfam" id="PF00512">
    <property type="entry name" value="HisKA"/>
    <property type="match status" value="1"/>
</dbReference>
<keyword evidence="6 12" id="KW-0418">Kinase</keyword>
<name>M1PH15_DESSD</name>
<keyword evidence="7" id="KW-0067">ATP-binding</keyword>
<evidence type="ECO:0000313" key="12">
    <source>
        <dbReference type="EMBL" id="AGF78915.1"/>
    </source>
</evidence>
<dbReference type="AlphaFoldDB" id="M1PH15"/>
<dbReference type="SUPFAM" id="SSF47384">
    <property type="entry name" value="Homodimeric domain of signal transducing histidine kinase"/>
    <property type="match status" value="1"/>
</dbReference>
<evidence type="ECO:0000256" key="4">
    <source>
        <dbReference type="ARBA" id="ARBA00022679"/>
    </source>
</evidence>
<feature type="coiled-coil region" evidence="9">
    <location>
        <begin position="244"/>
        <end position="274"/>
    </location>
</feature>
<dbReference type="eggNOG" id="COG4191">
    <property type="taxonomic scope" value="Bacteria"/>
</dbReference>
<evidence type="ECO:0000256" key="5">
    <source>
        <dbReference type="ARBA" id="ARBA00022741"/>
    </source>
</evidence>
<dbReference type="SMART" id="SM00387">
    <property type="entry name" value="HATPase_c"/>
    <property type="match status" value="1"/>
</dbReference>
<evidence type="ECO:0000256" key="7">
    <source>
        <dbReference type="ARBA" id="ARBA00022840"/>
    </source>
</evidence>
<keyword evidence="8" id="KW-0902">Two-component regulatory system</keyword>
<dbReference type="KEGG" id="dsf:UWK_02375"/>
<comment type="catalytic activity">
    <reaction evidence="1">
        <text>ATP + protein L-histidine = ADP + protein N-phospho-L-histidine.</text>
        <dbReference type="EC" id="2.7.13.3"/>
    </reaction>
</comment>
<dbReference type="STRING" id="1167006.UWK_02375"/>